<accession>A0A4R0RY17</accession>
<feature type="region of interest" description="Disordered" evidence="1">
    <location>
        <begin position="332"/>
        <end position="385"/>
    </location>
</feature>
<dbReference type="Proteomes" id="UP000292702">
    <property type="component" value="Unassembled WGS sequence"/>
</dbReference>
<feature type="compositionally biased region" description="Pro residues" evidence="1">
    <location>
        <begin position="71"/>
        <end position="100"/>
    </location>
</feature>
<reference evidence="3 4" key="1">
    <citation type="submission" date="2018-11" db="EMBL/GenBank/DDBJ databases">
        <title>Genome assembly of Steccherinum ochraceum LE-BIN_3174, the white-rot fungus of the Steccherinaceae family (The Residual Polyporoid clade, Polyporales, Basidiomycota).</title>
        <authorList>
            <person name="Fedorova T.V."/>
            <person name="Glazunova O.A."/>
            <person name="Landesman E.O."/>
            <person name="Moiseenko K.V."/>
            <person name="Psurtseva N.V."/>
            <person name="Savinova O.S."/>
            <person name="Shakhova N.V."/>
            <person name="Tyazhelova T.V."/>
            <person name="Vasina D.V."/>
        </authorList>
    </citation>
    <scope>NUCLEOTIDE SEQUENCE [LARGE SCALE GENOMIC DNA]</scope>
    <source>
        <strain evidence="3 4">LE-BIN_3174</strain>
    </source>
</reference>
<dbReference type="EMBL" id="RWJN01000081">
    <property type="protein sequence ID" value="TCD67944.1"/>
    <property type="molecule type" value="Genomic_DNA"/>
</dbReference>
<dbReference type="GO" id="GO:0005524">
    <property type="term" value="F:ATP binding"/>
    <property type="evidence" value="ECO:0007669"/>
    <property type="project" value="InterPro"/>
</dbReference>
<evidence type="ECO:0000259" key="2">
    <source>
        <dbReference type="PROSITE" id="PS50011"/>
    </source>
</evidence>
<feature type="domain" description="Protein kinase" evidence="2">
    <location>
        <begin position="592"/>
        <end position="940"/>
    </location>
</feature>
<feature type="compositionally biased region" description="Polar residues" evidence="1">
    <location>
        <begin position="341"/>
        <end position="366"/>
    </location>
</feature>
<dbReference type="Gene3D" id="1.10.510.10">
    <property type="entry name" value="Transferase(Phosphotransferase) domain 1"/>
    <property type="match status" value="1"/>
</dbReference>
<feature type="compositionally biased region" description="Basic residues" evidence="1">
    <location>
        <begin position="46"/>
        <end position="65"/>
    </location>
</feature>
<keyword evidence="4" id="KW-1185">Reference proteome</keyword>
<dbReference type="SUPFAM" id="SSF56112">
    <property type="entry name" value="Protein kinase-like (PK-like)"/>
    <property type="match status" value="1"/>
</dbReference>
<gene>
    <name evidence="3" type="ORF">EIP91_011808</name>
</gene>
<dbReference type="PANTHER" id="PTHR38248:SF2">
    <property type="entry name" value="FUNK1 11"/>
    <property type="match status" value="1"/>
</dbReference>
<feature type="region of interest" description="Disordered" evidence="1">
    <location>
        <begin position="426"/>
        <end position="458"/>
    </location>
</feature>
<evidence type="ECO:0000313" key="4">
    <source>
        <dbReference type="Proteomes" id="UP000292702"/>
    </source>
</evidence>
<dbReference type="AlphaFoldDB" id="A0A4R0RY17"/>
<protein>
    <recommendedName>
        <fullName evidence="2">Protein kinase domain-containing protein</fullName>
    </recommendedName>
</protein>
<feature type="region of interest" description="Disordered" evidence="1">
    <location>
        <begin position="38"/>
        <end position="137"/>
    </location>
</feature>
<evidence type="ECO:0000313" key="3">
    <source>
        <dbReference type="EMBL" id="TCD67944.1"/>
    </source>
</evidence>
<feature type="compositionally biased region" description="Basic and acidic residues" evidence="1">
    <location>
        <begin position="435"/>
        <end position="458"/>
    </location>
</feature>
<dbReference type="InterPro" id="IPR000719">
    <property type="entry name" value="Prot_kinase_dom"/>
</dbReference>
<sequence>MAATYTLLPDYPYLVETTGSSVRVVPLLPRYLKLAQDATRMANSKSSKKSSKYKQPKQGGKKKATKEKTPDPPSPLPPLTPSPPPLHVDPDPETAPPLPHNLPTIAPTAGDAPHAGPSHLPHPPQIPSNTPGNRGTAFNCAAEVDHTHDAYRPYLLEDLQHTEKIPVDEFYHTILGLPRDWEDKNRQVLRDIARKPDFLKKLKQYIHSMESVNSETNMYQPFLDLLHCVIDALVTEFSDLKKKNKLEMLRGAINDPAYIEGSDSYRKPDAILSTLRLIKMVLDGPQKSFFWAQLLAFVEFKLNDLRNMASKLVQSLEAALKSGEASSEILGAAAPEDNDAHSATSTSRPSMSRPAMTSLQLASLESPTKKSTRQPVSKAGSSAGSYSNHHFAVPAVPVRSTLSTSVALPTAADLPRTRSGLVHANVSAGSKRSHATMEGHISTDHAQTKKPKIDPASEKHPNRYVQCASYALELLTYGGWRSHVIGILVTDNIVEFLYYDHSIIVQSKRLDFCSNPFSFITGIYGLCRLTLEGWGLHPFIHRTLKCNPKQRTEDKEYNLKTEAKGRPSKELFTKLKVELQDGTQLELEDTIHLHHCIIGRGTCMIRVKPSVQSKSEWAKKWLECDDGSGELVMKLSWPAETRLNEAEIIQEVREKAVELKDDWVLDHLPEVLYTEDYDEESRKAKASKGKGKGKAVDHASTDLVKPRLLRLSDLFGDRYEGRVLRVIISSELSETIELTEVKDTHNVFYDVFRCYRWLYEKCGIIHRDLSHSNIMWRKRKMRIVGVLNDFDLISRVVSVELQEPTSKHRTGTKPFMAMELLSDNPPLHLYRHDLESLFYVMLWHTHRFAGGRQYENPELDEWATKSTKDVHNLKHALVHGNQDLSDPLPQHAQLRELLSNYLLALQDGLHALASYNRRRNMTLRANPAAAQTTNFNEETLGGHFSFDAIDNLFLTHAPHD</sequence>
<organism evidence="3 4">
    <name type="scientific">Steccherinum ochraceum</name>
    <dbReference type="NCBI Taxonomy" id="92696"/>
    <lineage>
        <taxon>Eukaryota</taxon>
        <taxon>Fungi</taxon>
        <taxon>Dikarya</taxon>
        <taxon>Basidiomycota</taxon>
        <taxon>Agaricomycotina</taxon>
        <taxon>Agaricomycetes</taxon>
        <taxon>Polyporales</taxon>
        <taxon>Steccherinaceae</taxon>
        <taxon>Steccherinum</taxon>
    </lineage>
</organism>
<dbReference type="GO" id="GO:0004672">
    <property type="term" value="F:protein kinase activity"/>
    <property type="evidence" value="ECO:0007669"/>
    <property type="project" value="InterPro"/>
</dbReference>
<dbReference type="InterPro" id="IPR040976">
    <property type="entry name" value="Pkinase_fungal"/>
</dbReference>
<evidence type="ECO:0000256" key="1">
    <source>
        <dbReference type="SAM" id="MobiDB-lite"/>
    </source>
</evidence>
<feature type="compositionally biased region" description="Polar residues" evidence="1">
    <location>
        <begin position="373"/>
        <end position="385"/>
    </location>
</feature>
<dbReference type="Pfam" id="PF17667">
    <property type="entry name" value="Pkinase_fungal"/>
    <property type="match status" value="1"/>
</dbReference>
<dbReference type="PROSITE" id="PS50011">
    <property type="entry name" value="PROTEIN_KINASE_DOM"/>
    <property type="match status" value="1"/>
</dbReference>
<name>A0A4R0RY17_9APHY</name>
<comment type="caution">
    <text evidence="3">The sequence shown here is derived from an EMBL/GenBank/DDBJ whole genome shotgun (WGS) entry which is preliminary data.</text>
</comment>
<dbReference type="InterPro" id="IPR011009">
    <property type="entry name" value="Kinase-like_dom_sf"/>
</dbReference>
<dbReference type="PANTHER" id="PTHR38248">
    <property type="entry name" value="FUNK1 6"/>
    <property type="match status" value="1"/>
</dbReference>
<proteinExistence type="predicted"/>
<dbReference type="OrthoDB" id="5569250at2759"/>